<gene>
    <name evidence="1" type="ORF">EBB79_08080</name>
</gene>
<dbReference type="AlphaFoldDB" id="A0A3T0N1H0"/>
<proteinExistence type="predicted"/>
<keyword evidence="2" id="KW-1185">Reference proteome</keyword>
<dbReference type="RefSeq" id="WP_127748416.1">
    <property type="nucleotide sequence ID" value="NZ_CP033219.1"/>
</dbReference>
<protein>
    <submittedName>
        <fullName evidence="1">Uncharacterized protein</fullName>
    </submittedName>
</protein>
<evidence type="ECO:0000313" key="1">
    <source>
        <dbReference type="EMBL" id="AZV77856.1"/>
    </source>
</evidence>
<organism evidence="1 2">
    <name type="scientific">Parasedimentitalea marina</name>
    <dbReference type="NCBI Taxonomy" id="2483033"/>
    <lineage>
        <taxon>Bacteria</taxon>
        <taxon>Pseudomonadati</taxon>
        <taxon>Pseudomonadota</taxon>
        <taxon>Alphaproteobacteria</taxon>
        <taxon>Rhodobacterales</taxon>
        <taxon>Paracoccaceae</taxon>
        <taxon>Parasedimentitalea</taxon>
    </lineage>
</organism>
<dbReference type="EMBL" id="CP033219">
    <property type="protein sequence ID" value="AZV77856.1"/>
    <property type="molecule type" value="Genomic_DNA"/>
</dbReference>
<name>A0A3T0N1H0_9RHOB</name>
<sequence>MPMSKDDYRQKLRQNLSAYATSQTRASMTLGGRLTVLRLQATVAGLTDADLADITAEETARADRRLARITALHSVGPIVHVEDIQS</sequence>
<dbReference type="KEGG" id="sedi:EBB79_08080"/>
<dbReference type="Proteomes" id="UP000283063">
    <property type="component" value="Chromosome"/>
</dbReference>
<evidence type="ECO:0000313" key="2">
    <source>
        <dbReference type="Proteomes" id="UP000283063"/>
    </source>
</evidence>
<accession>A0A3T0N1H0</accession>
<reference evidence="1 2" key="1">
    <citation type="submission" date="2018-10" db="EMBL/GenBank/DDBJ databases">
        <title>Parasedimentitalea marina sp. nov., a psychrophilic bacterium isolated from deep seawater of the New Britain Trench.</title>
        <authorList>
            <person name="Cao J."/>
        </authorList>
    </citation>
    <scope>NUCLEOTIDE SEQUENCE [LARGE SCALE GENOMIC DNA]</scope>
    <source>
        <strain evidence="1 2">W43</strain>
    </source>
</reference>